<dbReference type="InterPro" id="IPR027417">
    <property type="entry name" value="P-loop_NTPase"/>
</dbReference>
<accession>A0A1G7A9P2</accession>
<dbReference type="AlphaFoldDB" id="A0A1G7A9P2"/>
<name>A0A1G7A9P2_NIADE</name>
<reference evidence="3" key="1">
    <citation type="submission" date="2016-10" db="EMBL/GenBank/DDBJ databases">
        <authorList>
            <person name="Varghese N."/>
            <person name="Submissions S."/>
        </authorList>
    </citation>
    <scope>NUCLEOTIDE SEQUENCE [LARGE SCALE GENOMIC DNA]</scope>
    <source>
        <strain evidence="3">DSM 25811 / CCM 8410 / LMG 26954 / E90</strain>
    </source>
</reference>
<gene>
    <name evidence="2" type="ORF">SAMN04487894_12210</name>
</gene>
<dbReference type="OrthoDB" id="9759819at2"/>
<evidence type="ECO:0000313" key="3">
    <source>
        <dbReference type="Proteomes" id="UP000198757"/>
    </source>
</evidence>
<protein>
    <recommendedName>
        <fullName evidence="1">Schlafen group 3-like DNA/RNA helicase domain-containing protein</fullName>
    </recommendedName>
</protein>
<feature type="domain" description="Schlafen group 3-like DNA/RNA helicase" evidence="1">
    <location>
        <begin position="260"/>
        <end position="606"/>
    </location>
</feature>
<keyword evidence="3" id="KW-1185">Reference proteome</keyword>
<dbReference type="SUPFAM" id="SSF52540">
    <property type="entry name" value="P-loop containing nucleoside triphosphate hydrolases"/>
    <property type="match status" value="2"/>
</dbReference>
<dbReference type="EMBL" id="FMZO01000022">
    <property type="protein sequence ID" value="SDE11403.1"/>
    <property type="molecule type" value="Genomic_DNA"/>
</dbReference>
<sequence length="647" mass="73731">MIVYQRTKEDFSNDVLTNSIDVIIAGAIRQKTGKEIGDSELKSFKHSLAYMDKVLHDREIPENCGISVEYHIPQTCKRVDFIISGTDGKQENVIIIELKQWSEAWLTDQDGVIETRYKGGISATSHPSYQAWSYAALLQSFNATVEEEHINLHPCAYLHNYAPDDVISNTFYSYYIEKAPVFLQPDALKLRAFIKRFMKYGDTTNIIARIDNGKIRPSKTLADSLKSIMKGNKEFIMIDDQKVVYEQALRLAKQSNPNNKNVLIVEGGPGTGKSVVAINLLVELNKRGLMTQYVTKTSAPREVYFDKLQDVRRMAELKNLFVGSGSFMRAPKNAMAALIVDEAHRLTEKTGFLKQGDNQIREIINTAAFCVFFIDGDQRVHIDDYGTAERIEQFAVEAGARVYKTKLDSQFRCNGSDGYLAWLDDVLQKRDTANYALDTVGFDFEFEVVDTPGQLRNLIFEKNKINNKARLVAGYCWDWKSKKVPLANDIVFPDDDFQLQWNLSSYGSKWIIDPNSVNEVGCIHTCQGLEVDYVGVIIGDDLIYRDGKVLVDPAKRSRDDKSIFGYKKLMKEDPEATQELLRAIIKNTYRVLMTRGMKGCYVYCTDKALKNYLKYRLRIHSMNWEQTTEPGLPMAAEDPAEYKTKRK</sequence>
<dbReference type="Gene3D" id="3.40.50.300">
    <property type="entry name" value="P-loop containing nucleotide triphosphate hydrolases"/>
    <property type="match status" value="1"/>
</dbReference>
<dbReference type="RefSeq" id="WP_090393027.1">
    <property type="nucleotide sequence ID" value="NZ_FMZO01000022.1"/>
</dbReference>
<evidence type="ECO:0000313" key="2">
    <source>
        <dbReference type="EMBL" id="SDE11403.1"/>
    </source>
</evidence>
<proteinExistence type="predicted"/>
<organism evidence="2 3">
    <name type="scientific">Niabella drilacis (strain DSM 25811 / CCM 8410 / CCUG 62505 / LMG 26954 / E90)</name>
    <dbReference type="NCBI Taxonomy" id="1285928"/>
    <lineage>
        <taxon>Bacteria</taxon>
        <taxon>Pseudomonadati</taxon>
        <taxon>Bacteroidota</taxon>
        <taxon>Chitinophagia</taxon>
        <taxon>Chitinophagales</taxon>
        <taxon>Chitinophagaceae</taxon>
        <taxon>Niabella</taxon>
    </lineage>
</organism>
<dbReference type="Pfam" id="PF09848">
    <property type="entry name" value="SLFN-g3_helicase"/>
    <property type="match status" value="1"/>
</dbReference>
<dbReference type="STRING" id="1285928.SAMN04487894_12210"/>
<evidence type="ECO:0000259" key="1">
    <source>
        <dbReference type="Pfam" id="PF09848"/>
    </source>
</evidence>
<dbReference type="Proteomes" id="UP000198757">
    <property type="component" value="Unassembled WGS sequence"/>
</dbReference>
<dbReference type="InterPro" id="IPR018647">
    <property type="entry name" value="SLFN_3-like_DNA/RNA_helicase"/>
</dbReference>